<dbReference type="InterPro" id="IPR013429">
    <property type="entry name" value="Regulatory_FmdB_Zinc_ribbon"/>
</dbReference>
<dbReference type="Pfam" id="PF09723">
    <property type="entry name" value="Zn_ribbon_8"/>
    <property type="match status" value="1"/>
</dbReference>
<gene>
    <name evidence="2" type="ORF">FJY68_13680</name>
</gene>
<dbReference type="AlphaFoldDB" id="A0A937XKQ5"/>
<evidence type="ECO:0000259" key="1">
    <source>
        <dbReference type="SMART" id="SM00834"/>
    </source>
</evidence>
<organism evidence="2 3">
    <name type="scientific">candidate division WOR-3 bacterium</name>
    <dbReference type="NCBI Taxonomy" id="2052148"/>
    <lineage>
        <taxon>Bacteria</taxon>
        <taxon>Bacteria division WOR-3</taxon>
    </lineage>
</organism>
<sequence>MPIREFSCSICNHEFEELVLSRRDEEEIVCPKCGTQKLTRCFSSFAVAGAEKRVSSSSKSCGSCSSYSCSTCS</sequence>
<proteinExistence type="predicted"/>
<dbReference type="EMBL" id="VGIR01000158">
    <property type="protein sequence ID" value="MBM3332875.1"/>
    <property type="molecule type" value="Genomic_DNA"/>
</dbReference>
<evidence type="ECO:0000313" key="2">
    <source>
        <dbReference type="EMBL" id="MBM3332875.1"/>
    </source>
</evidence>
<dbReference type="NCBIfam" id="TIGR02605">
    <property type="entry name" value="CxxC_CxxC_SSSS"/>
    <property type="match status" value="1"/>
</dbReference>
<reference evidence="2" key="1">
    <citation type="submission" date="2019-03" db="EMBL/GenBank/DDBJ databases">
        <title>Lake Tanganyika Metagenome-Assembled Genomes (MAGs).</title>
        <authorList>
            <person name="Tran P."/>
        </authorList>
    </citation>
    <scope>NUCLEOTIDE SEQUENCE</scope>
    <source>
        <strain evidence="2">K_DeepCast_150m_m2_040</strain>
    </source>
</reference>
<accession>A0A937XKQ5</accession>
<protein>
    <submittedName>
        <fullName evidence="2">Zinc ribbon domain-containing protein</fullName>
    </submittedName>
</protein>
<evidence type="ECO:0000313" key="3">
    <source>
        <dbReference type="Proteomes" id="UP000779900"/>
    </source>
</evidence>
<name>A0A937XKQ5_UNCW3</name>
<dbReference type="Proteomes" id="UP000779900">
    <property type="component" value="Unassembled WGS sequence"/>
</dbReference>
<feature type="domain" description="Putative regulatory protein FmdB zinc ribbon" evidence="1">
    <location>
        <begin position="1"/>
        <end position="43"/>
    </location>
</feature>
<comment type="caution">
    <text evidence="2">The sequence shown here is derived from an EMBL/GenBank/DDBJ whole genome shotgun (WGS) entry which is preliminary data.</text>
</comment>
<dbReference type="SMART" id="SM00834">
    <property type="entry name" value="CxxC_CXXC_SSSS"/>
    <property type="match status" value="1"/>
</dbReference>